<comment type="caution">
    <text evidence="3">The sequence shown here is derived from an EMBL/GenBank/DDBJ whole genome shotgun (WGS) entry which is preliminary data.</text>
</comment>
<feature type="compositionally biased region" description="Gly residues" evidence="1">
    <location>
        <begin position="81"/>
        <end position="96"/>
    </location>
</feature>
<protein>
    <recommendedName>
        <fullName evidence="2">PDZ domain-containing protein</fullName>
    </recommendedName>
</protein>
<sequence>MPLNRRWRSMDIFGSHESLNKSLPPSSSIEDNRLKPGEKADHHHNHSHHHHHHQKEHHHFFSLRNPFRPRLASGPKEDTGSSGGGGGGMSGSGGGPTTKDGDPPDPSSGLMQRIVIIQRDEKGYGFTVSGDNPVYVASVKPDGAASRAGVQQGDRILKVNGTLVTNRNHLDVVKLIK</sequence>
<dbReference type="PANTHER" id="PTHR45872">
    <property type="entry name" value="RHO GUANINE NUCLEOTIDE EXCHANGE FACTOR 2, ISOFORM D"/>
    <property type="match status" value="1"/>
</dbReference>
<proteinExistence type="predicted"/>
<feature type="domain" description="PDZ" evidence="2">
    <location>
        <begin position="114"/>
        <end position="177"/>
    </location>
</feature>
<gene>
    <name evidence="3" type="ORF">RRG08_011710</name>
</gene>
<dbReference type="PANTHER" id="PTHR45872:SF2">
    <property type="entry name" value="RHO GUANINE NUCLEOTIDE EXCHANGE FACTOR 2, ISOFORM D"/>
    <property type="match status" value="1"/>
</dbReference>
<evidence type="ECO:0000313" key="3">
    <source>
        <dbReference type="EMBL" id="KAK3767065.1"/>
    </source>
</evidence>
<feature type="compositionally biased region" description="Basic and acidic residues" evidence="1">
    <location>
        <begin position="30"/>
        <end position="41"/>
    </location>
</feature>
<dbReference type="SMART" id="SM00228">
    <property type="entry name" value="PDZ"/>
    <property type="match status" value="1"/>
</dbReference>
<name>A0AAE0ZD92_9GAST</name>
<evidence type="ECO:0000256" key="1">
    <source>
        <dbReference type="SAM" id="MobiDB-lite"/>
    </source>
</evidence>
<feature type="compositionally biased region" description="Polar residues" evidence="1">
    <location>
        <begin position="20"/>
        <end position="29"/>
    </location>
</feature>
<dbReference type="EMBL" id="JAWDGP010004171">
    <property type="protein sequence ID" value="KAK3767065.1"/>
    <property type="molecule type" value="Genomic_DNA"/>
</dbReference>
<organism evidence="3 4">
    <name type="scientific">Elysia crispata</name>
    <name type="common">lettuce slug</name>
    <dbReference type="NCBI Taxonomy" id="231223"/>
    <lineage>
        <taxon>Eukaryota</taxon>
        <taxon>Metazoa</taxon>
        <taxon>Spiralia</taxon>
        <taxon>Lophotrochozoa</taxon>
        <taxon>Mollusca</taxon>
        <taxon>Gastropoda</taxon>
        <taxon>Heterobranchia</taxon>
        <taxon>Euthyneura</taxon>
        <taxon>Panpulmonata</taxon>
        <taxon>Sacoglossa</taxon>
        <taxon>Placobranchoidea</taxon>
        <taxon>Plakobranchidae</taxon>
        <taxon>Elysia</taxon>
    </lineage>
</organism>
<evidence type="ECO:0000259" key="2">
    <source>
        <dbReference type="PROSITE" id="PS50106"/>
    </source>
</evidence>
<dbReference type="InterPro" id="IPR001478">
    <property type="entry name" value="PDZ"/>
</dbReference>
<feature type="region of interest" description="Disordered" evidence="1">
    <location>
        <begin position="16"/>
        <end position="109"/>
    </location>
</feature>
<dbReference type="Gene3D" id="2.30.42.10">
    <property type="match status" value="1"/>
</dbReference>
<evidence type="ECO:0000313" key="4">
    <source>
        <dbReference type="Proteomes" id="UP001283361"/>
    </source>
</evidence>
<feature type="compositionally biased region" description="Basic residues" evidence="1">
    <location>
        <begin position="42"/>
        <end position="61"/>
    </location>
</feature>
<accession>A0AAE0ZD92</accession>
<dbReference type="GO" id="GO:0005085">
    <property type="term" value="F:guanyl-nucleotide exchange factor activity"/>
    <property type="evidence" value="ECO:0007669"/>
    <property type="project" value="TreeGrafter"/>
</dbReference>
<dbReference type="AlphaFoldDB" id="A0AAE0ZD92"/>
<dbReference type="Proteomes" id="UP001283361">
    <property type="component" value="Unassembled WGS sequence"/>
</dbReference>
<dbReference type="CDD" id="cd23069">
    <property type="entry name" value="PDZ_ARHGEF11-12-like"/>
    <property type="match status" value="1"/>
</dbReference>
<keyword evidence="4" id="KW-1185">Reference proteome</keyword>
<dbReference type="GO" id="GO:0001664">
    <property type="term" value="F:G protein-coupled receptor binding"/>
    <property type="evidence" value="ECO:0007669"/>
    <property type="project" value="TreeGrafter"/>
</dbReference>
<dbReference type="GO" id="GO:0007186">
    <property type="term" value="P:G protein-coupled receptor signaling pathway"/>
    <property type="evidence" value="ECO:0007669"/>
    <property type="project" value="TreeGrafter"/>
</dbReference>
<dbReference type="InterPro" id="IPR036034">
    <property type="entry name" value="PDZ_sf"/>
</dbReference>
<dbReference type="PROSITE" id="PS50106">
    <property type="entry name" value="PDZ"/>
    <property type="match status" value="1"/>
</dbReference>
<dbReference type="GO" id="GO:0005737">
    <property type="term" value="C:cytoplasm"/>
    <property type="evidence" value="ECO:0007669"/>
    <property type="project" value="TreeGrafter"/>
</dbReference>
<dbReference type="Pfam" id="PF00595">
    <property type="entry name" value="PDZ"/>
    <property type="match status" value="1"/>
</dbReference>
<reference evidence="3" key="1">
    <citation type="journal article" date="2023" name="G3 (Bethesda)">
        <title>A reference genome for the long-term kleptoplast-retaining sea slug Elysia crispata morphotype clarki.</title>
        <authorList>
            <person name="Eastman K.E."/>
            <person name="Pendleton A.L."/>
            <person name="Shaikh M.A."/>
            <person name="Suttiyut T."/>
            <person name="Ogas R."/>
            <person name="Tomko P."/>
            <person name="Gavelis G."/>
            <person name="Widhalm J.R."/>
            <person name="Wisecaver J.H."/>
        </authorList>
    </citation>
    <scope>NUCLEOTIDE SEQUENCE</scope>
    <source>
        <strain evidence="3">ECLA1</strain>
    </source>
</reference>
<dbReference type="SUPFAM" id="SSF50156">
    <property type="entry name" value="PDZ domain-like"/>
    <property type="match status" value="1"/>
</dbReference>
<feature type="non-terminal residue" evidence="3">
    <location>
        <position position="1"/>
    </location>
</feature>